<protein>
    <recommendedName>
        <fullName evidence="2">HAT C-terminal dimerisation domain-containing protein</fullName>
    </recommendedName>
</protein>
<dbReference type="AlphaFoldDB" id="A0A815IIP2"/>
<feature type="coiled-coil region" evidence="1">
    <location>
        <begin position="720"/>
        <end position="754"/>
    </location>
</feature>
<dbReference type="OrthoDB" id="6747606at2759"/>
<gene>
    <name evidence="3" type="ORF">EDS130_LOCUS34122</name>
</gene>
<dbReference type="Pfam" id="PF05699">
    <property type="entry name" value="Dimer_Tnp_hAT"/>
    <property type="match status" value="1"/>
</dbReference>
<keyword evidence="1" id="KW-0175">Coiled coil</keyword>
<evidence type="ECO:0000313" key="4">
    <source>
        <dbReference type="Proteomes" id="UP000663852"/>
    </source>
</evidence>
<dbReference type="GO" id="GO:0046983">
    <property type="term" value="F:protein dimerization activity"/>
    <property type="evidence" value="ECO:0007669"/>
    <property type="project" value="InterPro"/>
</dbReference>
<organism evidence="3 4">
    <name type="scientific">Adineta ricciae</name>
    <name type="common">Rotifer</name>
    <dbReference type="NCBI Taxonomy" id="249248"/>
    <lineage>
        <taxon>Eukaryota</taxon>
        <taxon>Metazoa</taxon>
        <taxon>Spiralia</taxon>
        <taxon>Gnathifera</taxon>
        <taxon>Rotifera</taxon>
        <taxon>Eurotatoria</taxon>
        <taxon>Bdelloidea</taxon>
        <taxon>Adinetida</taxon>
        <taxon>Adinetidae</taxon>
        <taxon>Adineta</taxon>
    </lineage>
</organism>
<comment type="caution">
    <text evidence="3">The sequence shown here is derived from an EMBL/GenBank/DDBJ whole genome shotgun (WGS) entry which is preliminary data.</text>
</comment>
<dbReference type="InterPro" id="IPR008906">
    <property type="entry name" value="HATC_C_dom"/>
</dbReference>
<feature type="domain" description="HAT C-terminal dimerisation" evidence="2">
    <location>
        <begin position="622"/>
        <end position="670"/>
    </location>
</feature>
<dbReference type="Proteomes" id="UP000663852">
    <property type="component" value="Unassembled WGS sequence"/>
</dbReference>
<dbReference type="InterPro" id="IPR012337">
    <property type="entry name" value="RNaseH-like_sf"/>
</dbReference>
<sequence>MPLHKTKFNASWLEKLDFDNTPVKRWLKQGGQQSTFVCTLCKTGDLCCGNKGWQSIECHMKNKKHSDNLKLLKENNIFTIRTESNLIHSEQSSSSNVSMTTPAAPSTKNISFSDQVTRAETLWAMNAARHGYSYLSCDGSSDLFKKMFPDSNIAQQIKMERVKLSYVISHGLGPFFHRGLIQDIKQCERFVLCFDEQKNHQNSKQLDLLLKYWSVQKQCVVTRYYKSVLLGHAPAHTIRDSILDSFRTDGIDIKRLLMIGRDNPNVNKTIEKLLDEELKKVGGELLKIGPCHIHVVHNAFKAGTTKSCWHIHTFCIDIWSWFRHSPARKEDFANIADELDETIQKTILYFVCTRWVLLGKVVDRILIHWEILKEYFLVYLPGNNQAQIKENKKYNSIKLFLSSNISRTRFLFISYLCRVVFDKFLTIFQKTGPMIHLLYKELSDLYRVVLLSFVTIEHVGNKQGGELLSVDYKLAEKQLNDKQIKIGEETRKSLTLLSKDEKETFFQDVRNIFHSIALYLKSNLPLHNSFLRDLKILGVSYRSDPQGCDAIVRIGRYIPGLLSVNEIDLLSDEWLLYSIETIDDSWVVKRKYNDVDGKEHIEYHEIDFYWDKILSIVRHNGCSKYPTLSKLIKNILIISHGNADVERGFSINGNILTEDRTLLSEKSINGLRATYDAKSFSGNGSVHKVPINIEMLRAVQKSAASYKDELLKNKTIVAAQEQVNKQREKTEIEKKKLLEQENELMSKYKKLQTEQKTAQLLLEEGNQRIGNSLRKRDFTDIQAAYALNKIGTEKMKIIDEDMSQIMKDISMIQQKRAHADREQSNKKRKLAAEQVLLEENATKFVK</sequence>
<evidence type="ECO:0000259" key="2">
    <source>
        <dbReference type="Pfam" id="PF05699"/>
    </source>
</evidence>
<name>A0A815IIP2_ADIRI</name>
<accession>A0A815IIP2</accession>
<evidence type="ECO:0000313" key="3">
    <source>
        <dbReference type="EMBL" id="CAF1366431.1"/>
    </source>
</evidence>
<proteinExistence type="predicted"/>
<dbReference type="PANTHER" id="PTHR37162">
    <property type="entry name" value="HAT FAMILY DIMERISATION DOMAINCONTAINING PROTEIN-RELATED"/>
    <property type="match status" value="1"/>
</dbReference>
<evidence type="ECO:0000256" key="1">
    <source>
        <dbReference type="SAM" id="Coils"/>
    </source>
</evidence>
<dbReference type="SUPFAM" id="SSF53098">
    <property type="entry name" value="Ribonuclease H-like"/>
    <property type="match status" value="1"/>
</dbReference>
<reference evidence="3" key="1">
    <citation type="submission" date="2021-02" db="EMBL/GenBank/DDBJ databases">
        <authorList>
            <person name="Nowell W R."/>
        </authorList>
    </citation>
    <scope>NUCLEOTIDE SEQUENCE</scope>
</reference>
<dbReference type="EMBL" id="CAJNOJ010000281">
    <property type="protein sequence ID" value="CAF1366431.1"/>
    <property type="molecule type" value="Genomic_DNA"/>
</dbReference>
<dbReference type="PANTHER" id="PTHR37162:SF11">
    <property type="match status" value="1"/>
</dbReference>